<dbReference type="AlphaFoldDB" id="A0A087ERA1"/>
<dbReference type="SUPFAM" id="SSF55729">
    <property type="entry name" value="Acyl-CoA N-acyltransferases (Nat)"/>
    <property type="match status" value="1"/>
</dbReference>
<dbReference type="Gene3D" id="3.40.630.30">
    <property type="match status" value="1"/>
</dbReference>
<dbReference type="EMBL" id="CP012920">
    <property type="protein sequence ID" value="ALJ31146.1"/>
    <property type="molecule type" value="Genomic_DNA"/>
</dbReference>
<dbReference type="InterPro" id="IPR000182">
    <property type="entry name" value="GNAT_dom"/>
</dbReference>
<proteinExistence type="predicted"/>
<dbReference type="RefSeq" id="WP_034530719.1">
    <property type="nucleotide sequence ID" value="NZ_CP012920.1"/>
</dbReference>
<keyword evidence="3" id="KW-0808">Transferase</keyword>
<keyword evidence="4" id="KW-1185">Reference proteome</keyword>
<evidence type="ECO:0000313" key="2">
    <source>
        <dbReference type="EMBL" id="ALJ31146.1"/>
    </source>
</evidence>
<dbReference type="InterPro" id="IPR050276">
    <property type="entry name" value="MshD_Acetyltransferase"/>
</dbReference>
<name>A0A087ERA1_9LACO</name>
<dbReference type="InterPro" id="IPR016181">
    <property type="entry name" value="Acyl_CoA_acyltransferase"/>
</dbReference>
<feature type="domain" description="N-acetyltransferase" evidence="1">
    <location>
        <begin position="4"/>
        <end position="176"/>
    </location>
</feature>
<gene>
    <name evidence="2" type="ORF">APS55_02400</name>
    <name evidence="3" type="ORF">RZ71_05320</name>
</gene>
<reference evidence="3 4" key="1">
    <citation type="journal article" date="2015" name="Genome Biol. Evol.">
        <title>Functionally Structured Genomes in Lactobacillus kunkeei Colonizing the Honey Crop and Food Products of Honeybees and Stingless Bees.</title>
        <authorList>
            <person name="Tamarit D."/>
            <person name="Ellegaard K.M."/>
            <person name="Wikander J."/>
            <person name="Olofsson T."/>
            <person name="Vasquez A."/>
            <person name="Andersson S.G."/>
        </authorList>
    </citation>
    <scope>NUCLEOTIDE SEQUENCE [LARGE SCALE GENOMIC DNA]</scope>
    <source>
        <strain evidence="3 4">LAko</strain>
    </source>
</reference>
<dbReference type="Proteomes" id="UP000067203">
    <property type="component" value="Chromosome"/>
</dbReference>
<dbReference type="GO" id="GO:0016747">
    <property type="term" value="F:acyltransferase activity, transferring groups other than amino-acyl groups"/>
    <property type="evidence" value="ECO:0007669"/>
    <property type="project" value="InterPro"/>
</dbReference>
<evidence type="ECO:0000313" key="5">
    <source>
        <dbReference type="Proteomes" id="UP000067203"/>
    </source>
</evidence>
<dbReference type="STRING" id="148814.APS55_02400"/>
<reference evidence="2 5" key="3">
    <citation type="journal article" date="2016" name="PeerJ">
        <title>Genome sequencing and analysis of the first complete genome of Lactobacillus kunkeei strain MP2, an Apis mellifera gut isolate.</title>
        <authorList>
            <person name="Asenjo F."/>
            <person name="Olmos A."/>
            <person name="Henriquez-Piskulich P."/>
            <person name="Polanco V."/>
            <person name="Aldea P."/>
            <person name="Ugalde J.A."/>
            <person name="Trombert A.N."/>
        </authorList>
    </citation>
    <scope>NUCLEOTIDE SEQUENCE [LARGE SCALE GENOMIC DNA]</scope>
    <source>
        <strain evidence="2 5">MP2</strain>
    </source>
</reference>
<protein>
    <submittedName>
        <fullName evidence="3">Acetyltransferase, GNAT family</fullName>
    </submittedName>
    <submittedName>
        <fullName evidence="2">GCN5 family acetyltransferase</fullName>
    </submittedName>
</protein>
<dbReference type="Proteomes" id="UP000037778">
    <property type="component" value="Unassembled WGS sequence"/>
</dbReference>
<dbReference type="PANTHER" id="PTHR43617">
    <property type="entry name" value="L-AMINO ACID N-ACETYLTRANSFERASE"/>
    <property type="match status" value="1"/>
</dbReference>
<dbReference type="KEGG" id="lku:APS55_02400"/>
<reference evidence="5" key="2">
    <citation type="submission" date="2015-10" db="EMBL/GenBank/DDBJ databases">
        <title>Bioinformatic analysis of the first complete genome sequence of Lactobacillus kunkeei strain MP2, an Apis mellifera gut isolate.</title>
        <authorList>
            <person name="Asenjo F."/>
            <person name="Olmos A."/>
            <person name="Henriquez-Piskulich P."/>
            <person name="Aldea P."/>
            <person name="Ugalde J.A."/>
            <person name="Trombert A.N."/>
        </authorList>
    </citation>
    <scope>NUCLEOTIDE SEQUENCE [LARGE SCALE GENOMIC DNA]</scope>
    <source>
        <strain evidence="5">MP2</strain>
    </source>
</reference>
<dbReference type="eggNOG" id="COG0456">
    <property type="taxonomic scope" value="Bacteria"/>
</dbReference>
<organism evidence="3 4">
    <name type="scientific">Apilactobacillus kunkeei</name>
    <dbReference type="NCBI Taxonomy" id="148814"/>
    <lineage>
        <taxon>Bacteria</taxon>
        <taxon>Bacillati</taxon>
        <taxon>Bacillota</taxon>
        <taxon>Bacilli</taxon>
        <taxon>Lactobacillales</taxon>
        <taxon>Lactobacillaceae</taxon>
        <taxon>Apilactobacillus</taxon>
    </lineage>
</organism>
<evidence type="ECO:0000313" key="4">
    <source>
        <dbReference type="Proteomes" id="UP000037778"/>
    </source>
</evidence>
<evidence type="ECO:0000259" key="1">
    <source>
        <dbReference type="PROSITE" id="PS51186"/>
    </source>
</evidence>
<dbReference type="CDD" id="cd04301">
    <property type="entry name" value="NAT_SF"/>
    <property type="match status" value="1"/>
</dbReference>
<accession>A0A087ERA1</accession>
<dbReference type="PATRIC" id="fig|148814.10.peg.84"/>
<dbReference type="EMBL" id="JXCY01000001">
    <property type="protein sequence ID" value="KOY77694.1"/>
    <property type="molecule type" value="Genomic_DNA"/>
</dbReference>
<evidence type="ECO:0000313" key="3">
    <source>
        <dbReference type="EMBL" id="KOY77694.1"/>
    </source>
</evidence>
<dbReference type="PROSITE" id="PS51186">
    <property type="entry name" value="GNAT"/>
    <property type="match status" value="1"/>
</dbReference>
<dbReference type="OrthoDB" id="9796381at2"/>
<dbReference type="Pfam" id="PF00583">
    <property type="entry name" value="Acetyltransf_1"/>
    <property type="match status" value="1"/>
</dbReference>
<sequence>MPATYLKKSTEEDLPAILDIIHSAIKYLHEQGIDQWQHGYPADEDLVKDVKDGINYVLITDGQVAGTATIHQGIDPNYLKIEEGDWVNGSEAHYAAIHRVAISNEFRGQHLSEKLVSSLITVSRVLGYKDIRIDTHPENKGMQHVITSNGFEKRGIIHMRENGHPWTARFAYQLLTK</sequence>
<dbReference type="PANTHER" id="PTHR43617:SF20">
    <property type="entry name" value="N-ALPHA-ACETYLTRANSFERASE RIMI"/>
    <property type="match status" value="1"/>
</dbReference>